<reference evidence="5 6" key="1">
    <citation type="submission" date="2018-05" db="EMBL/GenBank/DDBJ databases">
        <title>Genomic Encyclopedia of Type Strains, Phase IV (KMG-IV): sequencing the most valuable type-strain genomes for metagenomic binning, comparative biology and taxonomic classification.</title>
        <authorList>
            <person name="Goeker M."/>
        </authorList>
    </citation>
    <scope>NUCLEOTIDE SEQUENCE [LARGE SCALE GENOMIC DNA]</scope>
    <source>
        <strain evidence="5 6">DSM 44717</strain>
    </source>
</reference>
<comment type="caution">
    <text evidence="5">The sequence shown here is derived from an EMBL/GenBank/DDBJ whole genome shotgun (WGS) entry which is preliminary data.</text>
</comment>
<evidence type="ECO:0000256" key="2">
    <source>
        <dbReference type="PROSITE-ProRule" id="PRU00335"/>
    </source>
</evidence>
<dbReference type="InterPro" id="IPR001647">
    <property type="entry name" value="HTH_TetR"/>
</dbReference>
<dbReference type="EMBL" id="QGTL01000018">
    <property type="protein sequence ID" value="PWV67837.1"/>
    <property type="molecule type" value="Genomic_DNA"/>
</dbReference>
<evidence type="ECO:0000313" key="5">
    <source>
        <dbReference type="EMBL" id="PWV67837.1"/>
    </source>
</evidence>
<dbReference type="Gene3D" id="1.10.357.10">
    <property type="entry name" value="Tetracycline Repressor, domain 2"/>
    <property type="match status" value="1"/>
</dbReference>
<protein>
    <submittedName>
        <fullName evidence="5">TetR family transcriptional regulator</fullName>
    </submittedName>
</protein>
<feature type="domain" description="HTH tetR-type" evidence="4">
    <location>
        <begin position="3"/>
        <end position="63"/>
    </location>
</feature>
<feature type="DNA-binding region" description="H-T-H motif" evidence="2">
    <location>
        <begin position="26"/>
        <end position="45"/>
    </location>
</feature>
<keyword evidence="6" id="KW-1185">Reference proteome</keyword>
<keyword evidence="1 2" id="KW-0238">DNA-binding</keyword>
<dbReference type="Proteomes" id="UP000246410">
    <property type="component" value="Unassembled WGS sequence"/>
</dbReference>
<organism evidence="5 6">
    <name type="scientific">Nocardia neocaledoniensis</name>
    <dbReference type="NCBI Taxonomy" id="236511"/>
    <lineage>
        <taxon>Bacteria</taxon>
        <taxon>Bacillati</taxon>
        <taxon>Actinomycetota</taxon>
        <taxon>Actinomycetes</taxon>
        <taxon>Mycobacteriales</taxon>
        <taxon>Nocardiaceae</taxon>
        <taxon>Nocardia</taxon>
    </lineage>
</organism>
<dbReference type="Pfam" id="PF17940">
    <property type="entry name" value="TetR_C_31"/>
    <property type="match status" value="1"/>
</dbReference>
<dbReference type="PROSITE" id="PS50977">
    <property type="entry name" value="HTH_TETR_2"/>
    <property type="match status" value="1"/>
</dbReference>
<evidence type="ECO:0000313" key="6">
    <source>
        <dbReference type="Proteomes" id="UP000246410"/>
    </source>
</evidence>
<gene>
    <name evidence="5" type="ORF">DFR69_11810</name>
</gene>
<evidence type="ECO:0000256" key="1">
    <source>
        <dbReference type="ARBA" id="ARBA00023125"/>
    </source>
</evidence>
<evidence type="ECO:0000256" key="3">
    <source>
        <dbReference type="SAM" id="MobiDB-lite"/>
    </source>
</evidence>
<feature type="compositionally biased region" description="Low complexity" evidence="3">
    <location>
        <begin position="82"/>
        <end position="99"/>
    </location>
</feature>
<accession>A0A317N3J8</accession>
<dbReference type="InterPro" id="IPR009057">
    <property type="entry name" value="Homeodomain-like_sf"/>
</dbReference>
<name>A0A317N3J8_9NOCA</name>
<dbReference type="GO" id="GO:0003677">
    <property type="term" value="F:DNA binding"/>
    <property type="evidence" value="ECO:0007669"/>
    <property type="project" value="UniProtKB-UniRule"/>
</dbReference>
<dbReference type="RefSeq" id="WP_110041344.1">
    <property type="nucleotide sequence ID" value="NZ_QGTL01000018.1"/>
</dbReference>
<feature type="region of interest" description="Disordered" evidence="3">
    <location>
        <begin position="74"/>
        <end position="99"/>
    </location>
</feature>
<proteinExistence type="predicted"/>
<dbReference type="InterPro" id="IPR041583">
    <property type="entry name" value="TetR_C_31"/>
</dbReference>
<evidence type="ECO:0000259" key="4">
    <source>
        <dbReference type="PROSITE" id="PS50977"/>
    </source>
</evidence>
<dbReference type="AlphaFoldDB" id="A0A317N3J8"/>
<dbReference type="SUPFAM" id="SSF46689">
    <property type="entry name" value="Homeodomain-like"/>
    <property type="match status" value="1"/>
</dbReference>
<sequence length="224" mass="23385">MSTDRRALIVTGAIELIATRGIRALTHRALDTALALPAGSTSYYFRTRQALIAAVAHGITARSHADFAEMRTAHGGSATDQAGRGEPTTAGGEAAAGAGDPTEIARGIATWLDGLLSERHAELVARHALIIEVRGDTDLRARLANSLFSLAGATELFTTLGAADPAAAAADFLALLEGLVFDRIAGVRAGIDHNVEQLARPITRFLTGAVPDHPLTRIPEVNQG</sequence>